<organism evidence="6">
    <name type="scientific">Phytophthora brassicae</name>
    <dbReference type="NCBI Taxonomy" id="187813"/>
    <lineage>
        <taxon>Eukaryota</taxon>
        <taxon>Sar</taxon>
        <taxon>Stramenopiles</taxon>
        <taxon>Oomycota</taxon>
        <taxon>Peronosporomycetes</taxon>
        <taxon>Peronosporales</taxon>
        <taxon>Peronosporaceae</taxon>
        <taxon>Phytophthora</taxon>
    </lineage>
</organism>
<keyword evidence="4 5" id="KW-0732">Signal</keyword>
<reference evidence="6" key="1">
    <citation type="submission" date="2017-11" db="EMBL/GenBank/DDBJ databases">
        <title>P. brassicae conserved RxLR effectors.</title>
        <authorList>
            <person name="Tomczynska I."/>
            <person name="Stumpe M."/>
            <person name="Mauch F."/>
        </authorList>
    </citation>
    <scope>NUCLEOTIDE SEQUENCE</scope>
</reference>
<dbReference type="EMBL" id="MG489828">
    <property type="protein sequence ID" value="AVA31273.1"/>
    <property type="molecule type" value="mRNA"/>
</dbReference>
<name>A0A2L0WUE9_PHYBB</name>
<dbReference type="Gene3D" id="1.10.10.2460">
    <property type="match status" value="1"/>
</dbReference>
<comment type="similarity">
    <text evidence="2 5">Belongs to the RxLR effector family.</text>
</comment>
<dbReference type="AlphaFoldDB" id="A0A2L0WUE9"/>
<feature type="chain" id="PRO_5028511449" description="RxLR effector protein" evidence="5">
    <location>
        <begin position="19"/>
        <end position="143"/>
    </location>
</feature>
<comment type="function">
    <text evidence="5">Effector that suppresses plant defense responses during pathogen infection.</text>
</comment>
<dbReference type="GO" id="GO:0005576">
    <property type="term" value="C:extracellular region"/>
    <property type="evidence" value="ECO:0007669"/>
    <property type="project" value="UniProtKB-SubCell"/>
</dbReference>
<sequence>MHLHYILLVVMTVLTASSSIVSSASVLSDIKSYIGEAYTAPFDSPHARYEDKRLLRTSGKTTANIDEETGPDFIENKLKKALSNPKKTERLYHSWYKKGITWKDVSSELDHCENQQVNLTYKELSSGYAAYIEEQDALNMVQS</sequence>
<feature type="signal peptide" evidence="5">
    <location>
        <begin position="1"/>
        <end position="18"/>
    </location>
</feature>
<evidence type="ECO:0000256" key="1">
    <source>
        <dbReference type="ARBA" id="ARBA00004613"/>
    </source>
</evidence>
<proteinExistence type="evidence at transcript level"/>
<keyword evidence="3 5" id="KW-0964">Secreted</keyword>
<dbReference type="Pfam" id="PF16810">
    <property type="entry name" value="RXLR"/>
    <property type="match status" value="1"/>
</dbReference>
<dbReference type="SMR" id="A0A2L0WUE9"/>
<comment type="subcellular location">
    <subcellularLocation>
        <location evidence="1 5">Secreted</location>
    </subcellularLocation>
</comment>
<protein>
    <recommendedName>
        <fullName evidence="5">RxLR effector protein</fullName>
    </recommendedName>
</protein>
<evidence type="ECO:0000256" key="4">
    <source>
        <dbReference type="ARBA" id="ARBA00022729"/>
    </source>
</evidence>
<evidence type="ECO:0000256" key="5">
    <source>
        <dbReference type="RuleBase" id="RU367124"/>
    </source>
</evidence>
<dbReference type="InterPro" id="IPR031825">
    <property type="entry name" value="RXLR"/>
</dbReference>
<evidence type="ECO:0000313" key="6">
    <source>
        <dbReference type="EMBL" id="AVA31273.1"/>
    </source>
</evidence>
<accession>A0A2L0WUE9</accession>
<evidence type="ECO:0000256" key="3">
    <source>
        <dbReference type="ARBA" id="ARBA00022525"/>
    </source>
</evidence>
<evidence type="ECO:0000256" key="2">
    <source>
        <dbReference type="ARBA" id="ARBA00010400"/>
    </source>
</evidence>